<dbReference type="Proteomes" id="UP000474758">
    <property type="component" value="Unassembled WGS sequence"/>
</dbReference>
<dbReference type="Pfam" id="PF00884">
    <property type="entry name" value="Sulfatase"/>
    <property type="match status" value="1"/>
</dbReference>
<organism evidence="4 5">
    <name type="scientific">Paragemmobacter kunshanensis</name>
    <dbReference type="NCBI Taxonomy" id="2583234"/>
    <lineage>
        <taxon>Bacteria</taxon>
        <taxon>Pseudomonadati</taxon>
        <taxon>Pseudomonadota</taxon>
        <taxon>Alphaproteobacteria</taxon>
        <taxon>Rhodobacterales</taxon>
        <taxon>Paracoccaceae</taxon>
        <taxon>Paragemmobacter</taxon>
    </lineage>
</organism>
<dbReference type="EMBL" id="JAALFE010000021">
    <property type="protein sequence ID" value="NGQ92718.1"/>
    <property type="molecule type" value="Genomic_DNA"/>
</dbReference>
<evidence type="ECO:0000259" key="3">
    <source>
        <dbReference type="Pfam" id="PF00884"/>
    </source>
</evidence>
<comment type="caution">
    <text evidence="4">The sequence shown here is derived from an EMBL/GenBank/DDBJ whole genome shotgun (WGS) entry which is preliminary data.</text>
</comment>
<dbReference type="SUPFAM" id="SSF53649">
    <property type="entry name" value="Alkaline phosphatase-like"/>
    <property type="match status" value="1"/>
</dbReference>
<proteinExistence type="predicted"/>
<dbReference type="InterPro" id="IPR017850">
    <property type="entry name" value="Alkaline_phosphatase_core_sf"/>
</dbReference>
<keyword evidence="5" id="KW-1185">Reference proteome</keyword>
<keyword evidence="4" id="KW-0808">Transferase</keyword>
<keyword evidence="1" id="KW-0479">Metal-binding</keyword>
<dbReference type="PANTHER" id="PTHR45953">
    <property type="entry name" value="IDURONATE 2-SULFATASE"/>
    <property type="match status" value="1"/>
</dbReference>
<dbReference type="GO" id="GO:0016740">
    <property type="term" value="F:transferase activity"/>
    <property type="evidence" value="ECO:0007669"/>
    <property type="project" value="UniProtKB-KW"/>
</dbReference>
<dbReference type="GO" id="GO:0005737">
    <property type="term" value="C:cytoplasm"/>
    <property type="evidence" value="ECO:0007669"/>
    <property type="project" value="TreeGrafter"/>
</dbReference>
<dbReference type="PANTHER" id="PTHR45953:SF1">
    <property type="entry name" value="IDURONATE 2-SULFATASE"/>
    <property type="match status" value="1"/>
</dbReference>
<evidence type="ECO:0000313" key="5">
    <source>
        <dbReference type="Proteomes" id="UP000474758"/>
    </source>
</evidence>
<dbReference type="GO" id="GO:0046872">
    <property type="term" value="F:metal ion binding"/>
    <property type="evidence" value="ECO:0007669"/>
    <property type="project" value="UniProtKB-KW"/>
</dbReference>
<dbReference type="Gene3D" id="3.40.720.10">
    <property type="entry name" value="Alkaline Phosphatase, subunit A"/>
    <property type="match status" value="1"/>
</dbReference>
<protein>
    <submittedName>
        <fullName evidence="4">Sulfatase-like hydrolase/transferase</fullName>
    </submittedName>
</protein>
<dbReference type="GO" id="GO:0008484">
    <property type="term" value="F:sulfuric ester hydrolase activity"/>
    <property type="evidence" value="ECO:0007669"/>
    <property type="project" value="TreeGrafter"/>
</dbReference>
<dbReference type="InterPro" id="IPR000917">
    <property type="entry name" value="Sulfatase_N"/>
</dbReference>
<dbReference type="AlphaFoldDB" id="A0A6M1TWJ7"/>
<sequence length="447" mass="50572">MKNILIVSFDDAVAPWPYRSCFGEPLQMPNLDALCEQATVFLSAYAQAPICGPSRASMMSSRLPHQLDILNNSTFLFDRVKPQACWIHDLKAGGYFCSSGGKIHHKPTLMRGHHRKLYSDDRKIFDGDMRLPRELRKRSRSFGGHRLGRGTVDGTDDAFFFDHQVAESAIEFLDSYQGDQPFYREVGFYSPHGPFITPARFKEAYDATNLRPPGDWAGYVADSPHVIRNIPENTDLRDLDYWQKSVRNYFSAYSHGDYHLGRVLAALRASRHADNTIVVVLSDHGFHLGNRNLFRKSTLWEQTLHVPLIIHDPSRKGAQVITDPVALVDVGPTLLDLAGIPCPEMAAGRSLRPMMEEGSRDPDRIIPSFYGRILSIRKGDYRLIRYAGDDLQLFDLRSDYWQLRDLGRDHPAFAPMLRAMDDWAASVGYSYPEAEADPALAPADEEE</sequence>
<keyword evidence="2 4" id="KW-0378">Hydrolase</keyword>
<gene>
    <name evidence="4" type="ORF">G5V65_17635</name>
</gene>
<reference evidence="4 5" key="1">
    <citation type="submission" date="2020-02" db="EMBL/GenBank/DDBJ databases">
        <title>Rhodobacter translucens sp. nov., a novel bacterium isolated from activated sludge.</title>
        <authorList>
            <person name="Liu J."/>
        </authorList>
    </citation>
    <scope>NUCLEOTIDE SEQUENCE [LARGE SCALE GENOMIC DNA]</scope>
    <source>
        <strain evidence="4 5">HX-7-19</strain>
    </source>
</reference>
<feature type="domain" description="Sulfatase N-terminal" evidence="3">
    <location>
        <begin position="2"/>
        <end position="340"/>
    </location>
</feature>
<evidence type="ECO:0000313" key="4">
    <source>
        <dbReference type="EMBL" id="NGQ92718.1"/>
    </source>
</evidence>
<evidence type="ECO:0000256" key="1">
    <source>
        <dbReference type="ARBA" id="ARBA00022723"/>
    </source>
</evidence>
<accession>A0A6M1TWJ7</accession>
<name>A0A6M1TWJ7_9RHOB</name>
<dbReference type="RefSeq" id="WP_165052710.1">
    <property type="nucleotide sequence ID" value="NZ_JAALFE010000021.1"/>
</dbReference>
<evidence type="ECO:0000256" key="2">
    <source>
        <dbReference type="ARBA" id="ARBA00022801"/>
    </source>
</evidence>